<name>A0A2S4W603_9BASI</name>
<accession>A0A2S4W603</accession>
<gene>
    <name evidence="2" type="ORF">PSHT_06511</name>
</gene>
<sequence length="386" mass="43068">MQLSAAGLKFSAPNTLNYPLGTITFHKNSWLPPQDNGDSTHQLLCCLWSAIQLAQSFEFQQFIKNYQDRIIKTKLEILVACIAAENLTVLDVFCCEMSHPSRRVGGVLSQRYPPVSPSDTDSSPIGTERDPTPDPLLPMDPELLPSDLPHSPVRPSIPEGNASVTRHQPDFPERTASTTQLLIERIHAIFDSWERAAEQSYLQTNQPIHRPHHRPQRKCSHPLRALLNRPLLQAYHHWLQIQFYVLSGTTQSSTSAGSRTLGATPFVLKTVRRAQLFRKRFRPSGSSPESNFLEWTSKVGSVFNGLSLLKTFNRGKPRDAAGKFIAAEPDFNASALAILAPLIHSSLVSTVTANGGDKDSVVLRENTDFVWIVKKEGKLVLCLRKH</sequence>
<feature type="region of interest" description="Disordered" evidence="1">
    <location>
        <begin position="106"/>
        <end position="171"/>
    </location>
</feature>
<dbReference type="EMBL" id="PKSM01000076">
    <property type="protein sequence ID" value="POW17159.1"/>
    <property type="molecule type" value="Genomic_DNA"/>
</dbReference>
<organism evidence="2 3">
    <name type="scientific">Puccinia striiformis</name>
    <dbReference type="NCBI Taxonomy" id="27350"/>
    <lineage>
        <taxon>Eukaryota</taxon>
        <taxon>Fungi</taxon>
        <taxon>Dikarya</taxon>
        <taxon>Basidiomycota</taxon>
        <taxon>Pucciniomycotina</taxon>
        <taxon>Pucciniomycetes</taxon>
        <taxon>Pucciniales</taxon>
        <taxon>Pucciniaceae</taxon>
        <taxon>Puccinia</taxon>
    </lineage>
</organism>
<evidence type="ECO:0000313" key="3">
    <source>
        <dbReference type="Proteomes" id="UP000238274"/>
    </source>
</evidence>
<dbReference type="AlphaFoldDB" id="A0A2S4W603"/>
<evidence type="ECO:0000313" key="2">
    <source>
        <dbReference type="EMBL" id="POW17159.1"/>
    </source>
</evidence>
<evidence type="ECO:0000256" key="1">
    <source>
        <dbReference type="SAM" id="MobiDB-lite"/>
    </source>
</evidence>
<dbReference type="Proteomes" id="UP000238274">
    <property type="component" value="Unassembled WGS sequence"/>
</dbReference>
<dbReference type="VEuPathDB" id="FungiDB:PSHT_06511"/>
<reference evidence="3" key="3">
    <citation type="journal article" date="2018" name="Mol. Plant Microbe Interact.">
        <title>Genome sequence resources for the wheat stripe rust pathogen (Puccinia striiformis f. sp. tritici) and the barley stripe rust pathogen (Puccinia striiformis f. sp. hordei).</title>
        <authorList>
            <person name="Xia C."/>
            <person name="Wang M."/>
            <person name="Yin C."/>
            <person name="Cornejo O.E."/>
            <person name="Hulbert S.H."/>
            <person name="Chen X."/>
        </authorList>
    </citation>
    <scope>NUCLEOTIDE SEQUENCE [LARGE SCALE GENOMIC DNA]</scope>
    <source>
        <strain evidence="3">93TX-2</strain>
    </source>
</reference>
<dbReference type="VEuPathDB" id="FungiDB:PSTT_05687"/>
<comment type="caution">
    <text evidence="2">The sequence shown here is derived from an EMBL/GenBank/DDBJ whole genome shotgun (WGS) entry which is preliminary data.</text>
</comment>
<feature type="compositionally biased region" description="Low complexity" evidence="1">
    <location>
        <begin position="139"/>
        <end position="149"/>
    </location>
</feature>
<dbReference type="VEuPathDB" id="FungiDB:PSTT_05686"/>
<proteinExistence type="predicted"/>
<reference evidence="2 3" key="1">
    <citation type="submission" date="2017-12" db="EMBL/GenBank/DDBJ databases">
        <title>Gene loss provides genomic basis for host adaptation in cereal stripe rust fungi.</title>
        <authorList>
            <person name="Xia C."/>
        </authorList>
    </citation>
    <scope>NUCLEOTIDE SEQUENCE [LARGE SCALE GENOMIC DNA]</scope>
    <source>
        <strain evidence="2 3">93TX-2</strain>
    </source>
</reference>
<reference evidence="3" key="2">
    <citation type="journal article" date="2018" name="BMC Genomics">
        <title>Genomic insights into host adaptation between the wheat stripe rust pathogen (Puccinia striiformis f. sp. tritici) and the barley stripe rust pathogen (Puccinia striiformis f. sp. hordei).</title>
        <authorList>
            <person name="Xia C."/>
            <person name="Wang M."/>
            <person name="Yin C."/>
            <person name="Cornejo O.E."/>
            <person name="Hulbert S.H."/>
            <person name="Chen X."/>
        </authorList>
    </citation>
    <scope>NUCLEOTIDE SEQUENCE [LARGE SCALE GENOMIC DNA]</scope>
    <source>
        <strain evidence="3">93TX-2</strain>
    </source>
</reference>
<keyword evidence="3" id="KW-1185">Reference proteome</keyword>
<protein>
    <submittedName>
        <fullName evidence="2">Uncharacterized protein</fullName>
    </submittedName>
</protein>